<dbReference type="SUPFAM" id="SSF63829">
    <property type="entry name" value="Calcium-dependent phosphotriesterase"/>
    <property type="match status" value="1"/>
</dbReference>
<keyword evidence="3" id="KW-1185">Reference proteome</keyword>
<dbReference type="SUPFAM" id="SSF101898">
    <property type="entry name" value="NHL repeat"/>
    <property type="match status" value="1"/>
</dbReference>
<evidence type="ECO:0000313" key="2">
    <source>
        <dbReference type="EMBL" id="MBA5606587.1"/>
    </source>
</evidence>
<name>A0A7W2I7H6_9BURK</name>
<feature type="chain" id="PRO_5031327369" description="SMP-30/Gluconolactonase/LRE-like region domain-containing protein" evidence="1">
    <location>
        <begin position="25"/>
        <end position="718"/>
    </location>
</feature>
<evidence type="ECO:0008006" key="4">
    <source>
        <dbReference type="Google" id="ProtNLM"/>
    </source>
</evidence>
<keyword evidence="1" id="KW-0732">Signal</keyword>
<evidence type="ECO:0000313" key="3">
    <source>
        <dbReference type="Proteomes" id="UP000566711"/>
    </source>
</evidence>
<dbReference type="AlphaFoldDB" id="A0A7W2I7H6"/>
<dbReference type="PANTHER" id="PTHR13833:SF71">
    <property type="entry name" value="NHL DOMAIN-CONTAINING PROTEIN"/>
    <property type="match status" value="1"/>
</dbReference>
<dbReference type="RefSeq" id="WP_182218815.1">
    <property type="nucleotide sequence ID" value="NZ_JACEZS010000011.1"/>
</dbReference>
<feature type="signal peptide" evidence="1">
    <location>
        <begin position="1"/>
        <end position="24"/>
    </location>
</feature>
<dbReference type="PANTHER" id="PTHR13833">
    <property type="match status" value="1"/>
</dbReference>
<proteinExistence type="predicted"/>
<comment type="caution">
    <text evidence="2">The sequence shown here is derived from an EMBL/GenBank/DDBJ whole genome shotgun (WGS) entry which is preliminary data.</text>
</comment>
<dbReference type="InterPro" id="IPR011042">
    <property type="entry name" value="6-blade_b-propeller_TolB-like"/>
</dbReference>
<protein>
    <recommendedName>
        <fullName evidence="4">SMP-30/Gluconolactonase/LRE-like region domain-containing protein</fullName>
    </recommendedName>
</protein>
<accession>A0A7W2I7H6</accession>
<gene>
    <name evidence="2" type="ORF">H3H36_14615</name>
</gene>
<evidence type="ECO:0000256" key="1">
    <source>
        <dbReference type="SAM" id="SignalP"/>
    </source>
</evidence>
<reference evidence="2 3" key="1">
    <citation type="submission" date="2020-07" db="EMBL/GenBank/DDBJ databases">
        <title>Novel species isolated from subtropical streams in China.</title>
        <authorList>
            <person name="Lu H."/>
        </authorList>
    </citation>
    <scope>NUCLEOTIDE SEQUENCE [LARGE SCALE GENOMIC DNA]</scope>
    <source>
        <strain evidence="2 3">FT3S</strain>
    </source>
</reference>
<sequence>MSAHLPHGTLRALLSSLILSGALAACGGGGGTPAPATPATPAPATTLTVSGSAPELHAGGQPLALTAALDGAGTVAWQLAPGSIGGLSAASGASVNYLPPAQVATPTQVTITATSGGLSKTIVLQLLPPTGLSLIAGDIGGKFILDGPGVAARFGGILNATRDGAGNLYVADYSESRKPTIRKISADGNVTTIVHDDWLISDGAYGAAVIALSVAPDGSVYLLQEQSIWVTNAGDRYTYYVRKLHADGSATTVGKLPDRVSATNLVAGAGGTVYLLAGDHVGQMNADGSYQVLAGVHGQGASPDVDGSGDAARFSTLFDMVGGADGTLYVADERGVRQVSTKGVVTTLARLGPGPTDGDAASAGLQGPRSVALDASGAVLVLDRPIDNSANSYDVRRIAGGTIHTLFRQNDPAGLWAGQCGRTGTPDTFLRMGADGALLAIGAAAIVRLDADGTRHPFVGLDNGSGLPADGQGAAAHYCDPGMMAADHDGNLYTIDGGANDARPFQHRLVVRKTTPSGQVSTLPQTADGKPSGLVVDAAGRLLLALRPVGANHLPMDGGAIYWLQPNGAMTLVAGQPGPNSAVPLQRDGAATEARFGGPTLLGADADGNVYLSDYDQHNSAHTTLRKLSPQGVVSTIASLPPGLNAAPDGYVYQADYNKRVLYRLAPDGSRTDIAGSGERAFFGALPVQFDYSTALVPTGPHTFAVIAGSAVLRLVLP</sequence>
<dbReference type="Proteomes" id="UP000566711">
    <property type="component" value="Unassembled WGS sequence"/>
</dbReference>
<dbReference type="Gene3D" id="2.120.10.30">
    <property type="entry name" value="TolB, C-terminal domain"/>
    <property type="match status" value="4"/>
</dbReference>
<dbReference type="EMBL" id="JACEZS010000011">
    <property type="protein sequence ID" value="MBA5606587.1"/>
    <property type="molecule type" value="Genomic_DNA"/>
</dbReference>
<organism evidence="2 3">
    <name type="scientific">Rugamonas fusca</name>
    <dbReference type="NCBI Taxonomy" id="2758568"/>
    <lineage>
        <taxon>Bacteria</taxon>
        <taxon>Pseudomonadati</taxon>
        <taxon>Pseudomonadota</taxon>
        <taxon>Betaproteobacteria</taxon>
        <taxon>Burkholderiales</taxon>
        <taxon>Oxalobacteraceae</taxon>
        <taxon>Telluria group</taxon>
        <taxon>Rugamonas</taxon>
    </lineage>
</organism>